<accession>A0A9P8CBM9</accession>
<protein>
    <submittedName>
        <fullName evidence="2">Uncharacterized protein</fullName>
    </submittedName>
</protein>
<feature type="compositionally biased region" description="Low complexity" evidence="1">
    <location>
        <begin position="32"/>
        <end position="49"/>
    </location>
</feature>
<evidence type="ECO:0000256" key="1">
    <source>
        <dbReference type="SAM" id="MobiDB-lite"/>
    </source>
</evidence>
<name>A0A9P8CBM9_9HELO</name>
<dbReference type="OrthoDB" id="3506470at2759"/>
<feature type="region of interest" description="Disordered" evidence="1">
    <location>
        <begin position="356"/>
        <end position="397"/>
    </location>
</feature>
<reference evidence="2" key="1">
    <citation type="journal article" date="2021" name="IMA Fungus">
        <title>Genomic characterization of three marine fungi, including Emericellopsis atlantica sp. nov. with signatures of a generalist lifestyle and marine biomass degradation.</title>
        <authorList>
            <person name="Hagestad O.C."/>
            <person name="Hou L."/>
            <person name="Andersen J.H."/>
            <person name="Hansen E.H."/>
            <person name="Altermark B."/>
            <person name="Li C."/>
            <person name="Kuhnert E."/>
            <person name="Cox R.J."/>
            <person name="Crous P.W."/>
            <person name="Spatafora J.W."/>
            <person name="Lail K."/>
            <person name="Amirebrahimi M."/>
            <person name="Lipzen A."/>
            <person name="Pangilinan J."/>
            <person name="Andreopoulos W."/>
            <person name="Hayes R.D."/>
            <person name="Ng V."/>
            <person name="Grigoriev I.V."/>
            <person name="Jackson S.A."/>
            <person name="Sutton T.D.S."/>
            <person name="Dobson A.D.W."/>
            <person name="Rama T."/>
        </authorList>
    </citation>
    <scope>NUCLEOTIDE SEQUENCE</scope>
    <source>
        <strain evidence="2">TRa3180A</strain>
    </source>
</reference>
<comment type="caution">
    <text evidence="2">The sequence shown here is derived from an EMBL/GenBank/DDBJ whole genome shotgun (WGS) entry which is preliminary data.</text>
</comment>
<feature type="compositionally biased region" description="Polar residues" evidence="1">
    <location>
        <begin position="1"/>
        <end position="11"/>
    </location>
</feature>
<sequence>MRSPENASVNMDRNFEKHGSPPSRRSVKAMKSLLSLRLTSPRLLSTQPQSPSPSPSQKSAVDTPLTPTSLHPLPLQILQRRAETDAATSIRSPLKLRPEKYRNARYFPSSPPFPAEEFCLRCSPTGLSCDESCIFEDYASLDDEDFDSSSDSENDDYSCGLGLHLRESARARHNTYSSDLSIKCRGDRGSTRKPLFVNEGAWLSSSSPTSPWTSKRLPPLPLKHTSVDVDREGWLGDTSSEEEGDELVSLATTPPSVSHLQAQGCATALTFTTPLIPAKAQVIDVSQYPMSPTMSIPLRSSSLLDAGRKSRMDFRNTAVAYVNWPPKMQLEPEIPIQFNHPVHRSVPGFDLAMTSPPLSPAGDSGWPMSQEPPLHPRTSSHEAVGGHSYHSQSASVEQPDTALKSIISSLEDSMANFPSEMLLPDAQCIPPMRSHLYHASASQQQPPVPSFPERVEWRPGRILHRILHARSNPDLHRSTSLSTISTFQTVAPPRPKYLDVHYSPQYQLPPIPHFSITNSDKRLHTIFPNSTLFLRAATYSHILAYTFLVGLTSPKLDPRSANFAHVFTTVSHALPSKVVKVLGAPPMTARPARVDIRDGEVVLKEGTDGVPMDRIELLIGRLKVCLGWLVAEMESPISTIENIELREEEEAVDAFMLRALVEVIRGCEQDLSVYV</sequence>
<organism evidence="2 3">
    <name type="scientific">Calycina marina</name>
    <dbReference type="NCBI Taxonomy" id="1763456"/>
    <lineage>
        <taxon>Eukaryota</taxon>
        <taxon>Fungi</taxon>
        <taxon>Dikarya</taxon>
        <taxon>Ascomycota</taxon>
        <taxon>Pezizomycotina</taxon>
        <taxon>Leotiomycetes</taxon>
        <taxon>Helotiales</taxon>
        <taxon>Pezizellaceae</taxon>
        <taxon>Calycina</taxon>
    </lineage>
</organism>
<evidence type="ECO:0000313" key="3">
    <source>
        <dbReference type="Proteomes" id="UP000887226"/>
    </source>
</evidence>
<keyword evidence="3" id="KW-1185">Reference proteome</keyword>
<dbReference type="AlphaFoldDB" id="A0A9P8CBM9"/>
<evidence type="ECO:0000313" key="2">
    <source>
        <dbReference type="EMBL" id="KAG9240735.1"/>
    </source>
</evidence>
<feature type="region of interest" description="Disordered" evidence="1">
    <location>
        <begin position="1"/>
        <end position="70"/>
    </location>
</feature>
<dbReference type="EMBL" id="MU254357">
    <property type="protein sequence ID" value="KAG9240735.1"/>
    <property type="molecule type" value="Genomic_DNA"/>
</dbReference>
<gene>
    <name evidence="2" type="ORF">BJ878DRAFT_545941</name>
</gene>
<proteinExistence type="predicted"/>
<dbReference type="Proteomes" id="UP000887226">
    <property type="component" value="Unassembled WGS sequence"/>
</dbReference>